<reference evidence="3" key="1">
    <citation type="submission" date="2017-02" db="UniProtKB">
        <authorList>
            <consortium name="WormBaseParasite"/>
        </authorList>
    </citation>
    <scope>IDENTIFICATION</scope>
</reference>
<keyword evidence="2" id="KW-1185">Reference proteome</keyword>
<gene>
    <name evidence="1" type="ORF">EVEC_LOCUS4510</name>
</gene>
<sequence length="85" mass="9523">MGNLGLAGSQHYVMYAWKGSSHCIGTVVADVDDSESDGADCDEVLNCWAEFVDGFTGDSSARMFKLYSFAHFNEQVEQLKFFFYK</sequence>
<accession>A0A0N4V3Z7</accession>
<protein>
    <submittedName>
        <fullName evidence="3">COesterase domain-containing protein</fullName>
    </submittedName>
</protein>
<dbReference type="AlphaFoldDB" id="A0A0N4V3Z7"/>
<name>A0A0N4V3Z7_ENTVE</name>
<dbReference type="EMBL" id="UXUI01007878">
    <property type="protein sequence ID" value="VDD89759.1"/>
    <property type="molecule type" value="Genomic_DNA"/>
</dbReference>
<evidence type="ECO:0000313" key="1">
    <source>
        <dbReference type="EMBL" id="VDD89759.1"/>
    </source>
</evidence>
<evidence type="ECO:0000313" key="2">
    <source>
        <dbReference type="Proteomes" id="UP000274131"/>
    </source>
</evidence>
<evidence type="ECO:0000313" key="3">
    <source>
        <dbReference type="WBParaSite" id="EVEC_0000480201-mRNA-1"/>
    </source>
</evidence>
<dbReference type="Proteomes" id="UP000274131">
    <property type="component" value="Unassembled WGS sequence"/>
</dbReference>
<proteinExistence type="predicted"/>
<dbReference type="WBParaSite" id="EVEC_0000480201-mRNA-1">
    <property type="protein sequence ID" value="EVEC_0000480201-mRNA-1"/>
    <property type="gene ID" value="EVEC_0000480201"/>
</dbReference>
<reference evidence="1 2" key="2">
    <citation type="submission" date="2018-10" db="EMBL/GenBank/DDBJ databases">
        <authorList>
            <consortium name="Pathogen Informatics"/>
        </authorList>
    </citation>
    <scope>NUCLEOTIDE SEQUENCE [LARGE SCALE GENOMIC DNA]</scope>
</reference>
<organism evidence="3">
    <name type="scientific">Enterobius vermicularis</name>
    <name type="common">Human pinworm</name>
    <dbReference type="NCBI Taxonomy" id="51028"/>
    <lineage>
        <taxon>Eukaryota</taxon>
        <taxon>Metazoa</taxon>
        <taxon>Ecdysozoa</taxon>
        <taxon>Nematoda</taxon>
        <taxon>Chromadorea</taxon>
        <taxon>Rhabditida</taxon>
        <taxon>Spirurina</taxon>
        <taxon>Oxyuridomorpha</taxon>
        <taxon>Oxyuroidea</taxon>
        <taxon>Oxyuridae</taxon>
        <taxon>Enterobius</taxon>
    </lineage>
</organism>